<dbReference type="Pfam" id="PF21274">
    <property type="entry name" value="Rng_hyd_C"/>
    <property type="match status" value="1"/>
</dbReference>
<dbReference type="InterPro" id="IPR050641">
    <property type="entry name" value="RIFMO-like"/>
</dbReference>
<dbReference type="InterPro" id="IPR002938">
    <property type="entry name" value="FAD-bd"/>
</dbReference>
<dbReference type="Proteomes" id="UP000034680">
    <property type="component" value="Unassembled WGS sequence"/>
</dbReference>
<comment type="caution">
    <text evidence="6">The sequence shown here is derived from an EMBL/GenBank/DDBJ whole genome shotgun (WGS) entry which is preliminary data.</text>
</comment>
<keyword evidence="2" id="KW-0285">Flavoprotein</keyword>
<evidence type="ECO:0000256" key="3">
    <source>
        <dbReference type="ARBA" id="ARBA00022827"/>
    </source>
</evidence>
<dbReference type="PANTHER" id="PTHR43004">
    <property type="entry name" value="TRK SYSTEM POTASSIUM UPTAKE PROTEIN"/>
    <property type="match status" value="1"/>
</dbReference>
<dbReference type="AlphaFoldDB" id="A0A0G2F632"/>
<gene>
    <name evidence="6" type="ORF">UCDDA912_g10384</name>
</gene>
<evidence type="ECO:0000259" key="5">
    <source>
        <dbReference type="Pfam" id="PF01494"/>
    </source>
</evidence>
<dbReference type="PANTHER" id="PTHR43004:SF19">
    <property type="entry name" value="BINDING MONOOXYGENASE, PUTATIVE (JCVI)-RELATED"/>
    <property type="match status" value="1"/>
</dbReference>
<protein>
    <submittedName>
        <fullName evidence="6">Putative pentachlorophenol 4</fullName>
    </submittedName>
</protein>
<keyword evidence="3" id="KW-0274">FAD</keyword>
<name>A0A0G2F632_9PEZI</name>
<evidence type="ECO:0000256" key="2">
    <source>
        <dbReference type="ARBA" id="ARBA00022630"/>
    </source>
</evidence>
<dbReference type="GO" id="GO:0016709">
    <property type="term" value="F:oxidoreductase activity, acting on paired donors, with incorporation or reduction of molecular oxygen, NAD(P)H as one donor, and incorporation of one atom of oxygen"/>
    <property type="evidence" value="ECO:0007669"/>
    <property type="project" value="UniProtKB-ARBA"/>
</dbReference>
<accession>A0A0G2F632</accession>
<feature type="domain" description="FAD-binding" evidence="5">
    <location>
        <begin position="6"/>
        <end position="362"/>
    </location>
</feature>
<dbReference type="OrthoDB" id="1716816at2759"/>
<dbReference type="Pfam" id="PF01494">
    <property type="entry name" value="FAD_binding_3"/>
    <property type="match status" value="1"/>
</dbReference>
<evidence type="ECO:0000256" key="1">
    <source>
        <dbReference type="ARBA" id="ARBA00001974"/>
    </source>
</evidence>
<proteinExistence type="predicted"/>
<organism evidence="6 7">
    <name type="scientific">Diaporthe ampelina</name>
    <dbReference type="NCBI Taxonomy" id="1214573"/>
    <lineage>
        <taxon>Eukaryota</taxon>
        <taxon>Fungi</taxon>
        <taxon>Dikarya</taxon>
        <taxon>Ascomycota</taxon>
        <taxon>Pezizomycotina</taxon>
        <taxon>Sordariomycetes</taxon>
        <taxon>Sordariomycetidae</taxon>
        <taxon>Diaporthales</taxon>
        <taxon>Diaporthaceae</taxon>
        <taxon>Diaporthe</taxon>
    </lineage>
</organism>
<dbReference type="InterPro" id="IPR036188">
    <property type="entry name" value="FAD/NAD-bd_sf"/>
</dbReference>
<keyword evidence="7" id="KW-1185">Reference proteome</keyword>
<dbReference type="STRING" id="1214573.A0A0G2F632"/>
<dbReference type="Gene3D" id="3.30.70.2450">
    <property type="match status" value="1"/>
</dbReference>
<reference evidence="6 7" key="2">
    <citation type="submission" date="2015-05" db="EMBL/GenBank/DDBJ databases">
        <authorList>
            <person name="Morales-Cruz A."/>
            <person name="Amrine K.C."/>
            <person name="Cantu D."/>
        </authorList>
    </citation>
    <scope>NUCLEOTIDE SEQUENCE [LARGE SCALE GENOMIC DNA]</scope>
    <source>
        <strain evidence="6">DA912</strain>
    </source>
</reference>
<sequence length="532" mass="57681">MSSPTILIVGAGPVGLTTALSLHRSGVLADDILVVDQRPAHDPSRTWSKAISMSASSLEVFRVLGIAERFIEVGRPLYTNHFGGGSRLLDLNYDVIGTKYPFNMGIPQLRTEAILLQRCQEVGIQFLWGRRFTTFSQTEAGVSATFQKSDLPNGTADVEVEVIEASWLVGCDSTHSAVREAAGIPFEGTKTTRYIWLADGYCDAGTPAMLTVGYAEGKSLVIASGDGPTGRRFVGNTPLVAIARGERPTVPTEGEVRDWAVKVFGSHFNFHGMTWSSVVGNGMRVAGSFRSGRVFLAGDAAHQLFPSGGQGMNTGLTDATNLAWKLAAVVTGQIGPDEGLVERVLDSYTTERRESAEAVIQNVRMQMQVLFEYTEDEKAVSAFINEALGEPYLNKLWARRFTGFGDPVEPYQLALGRKADSLVGTRLTHIADENDHALLEATTKGIFVLAAVGGSDSEASDFGNFKGLVNTSKHQGRVHVLEAPVKTLAEKWKQVNAVLIRPDFRVAWVAREDTDTETSEAGLAKVLEWWLG</sequence>
<evidence type="ECO:0000313" key="7">
    <source>
        <dbReference type="Proteomes" id="UP000034680"/>
    </source>
</evidence>
<dbReference type="PRINTS" id="PR00420">
    <property type="entry name" value="RNGMNOXGNASE"/>
</dbReference>
<dbReference type="SUPFAM" id="SSF51905">
    <property type="entry name" value="FAD/NAD(P)-binding domain"/>
    <property type="match status" value="1"/>
</dbReference>
<keyword evidence="4" id="KW-0560">Oxidoreductase</keyword>
<comment type="cofactor">
    <cofactor evidence="1">
        <name>FAD</name>
        <dbReference type="ChEBI" id="CHEBI:57692"/>
    </cofactor>
</comment>
<dbReference type="Gene3D" id="3.40.30.120">
    <property type="match status" value="1"/>
</dbReference>
<dbReference type="EMBL" id="LCUC01000651">
    <property type="protein sequence ID" value="KKY29689.1"/>
    <property type="molecule type" value="Genomic_DNA"/>
</dbReference>
<dbReference type="Gene3D" id="3.50.50.60">
    <property type="entry name" value="FAD/NAD(P)-binding domain"/>
    <property type="match status" value="1"/>
</dbReference>
<reference evidence="6 7" key="1">
    <citation type="submission" date="2015-05" db="EMBL/GenBank/DDBJ databases">
        <title>Distinctive expansion of gene families associated with plant cell wall degradation and secondary metabolism in the genomes of grapevine trunk pathogens.</title>
        <authorList>
            <person name="Lawrence D.P."/>
            <person name="Travadon R."/>
            <person name="Rolshausen P.E."/>
            <person name="Baumgartner K."/>
        </authorList>
    </citation>
    <scope>NUCLEOTIDE SEQUENCE [LARGE SCALE GENOMIC DNA]</scope>
    <source>
        <strain evidence="6">DA912</strain>
    </source>
</reference>
<evidence type="ECO:0000313" key="6">
    <source>
        <dbReference type="EMBL" id="KKY29689.1"/>
    </source>
</evidence>
<evidence type="ECO:0000256" key="4">
    <source>
        <dbReference type="ARBA" id="ARBA00023002"/>
    </source>
</evidence>
<dbReference type="GO" id="GO:0071949">
    <property type="term" value="F:FAD binding"/>
    <property type="evidence" value="ECO:0007669"/>
    <property type="project" value="InterPro"/>
</dbReference>